<feature type="region of interest" description="Disordered" evidence="1">
    <location>
        <begin position="95"/>
        <end position="117"/>
    </location>
</feature>
<protein>
    <submittedName>
        <fullName evidence="3">GldJ</fullName>
    </submittedName>
</protein>
<dbReference type="GO" id="GO:0120147">
    <property type="term" value="F:formylglycine-generating oxidase activity"/>
    <property type="evidence" value="ECO:0007669"/>
    <property type="project" value="TreeGrafter"/>
</dbReference>
<sequence>MLWHIPVLVLLVQLLASPGFAENVKDTSGTENMAFIAGGIYEMGSRRSLKELDPADLMNTDRHALGPENPAHHVHVDAFHMDIYEVTNADYEKFAQSEGEKKSRFSDNPDFNGPNQPVVGVSWKQAVKYCAWKGKRLPTEAEWEKASRGKRHIAYPWGNEPPDGNKVNFNEELNKTSPVGSYEAGKSDYGVYDLSGNVSEWTYDWHLPEYYLFSPKKNPQGFERGQYKVIRGGNWRNDAFNVNMTYRNATVPSMKNKTVGFRCVRSAEGK</sequence>
<name>A0A3B1D3B8_9ZZZZ</name>
<feature type="domain" description="Sulfatase-modifying factor enzyme-like" evidence="2">
    <location>
        <begin position="31"/>
        <end position="265"/>
    </location>
</feature>
<dbReference type="EMBL" id="UOGG01000148">
    <property type="protein sequence ID" value="VAX31293.1"/>
    <property type="molecule type" value="Genomic_DNA"/>
</dbReference>
<dbReference type="InterPro" id="IPR005532">
    <property type="entry name" value="SUMF_dom"/>
</dbReference>
<dbReference type="PANTHER" id="PTHR23150:SF19">
    <property type="entry name" value="FORMYLGLYCINE-GENERATING ENZYME"/>
    <property type="match status" value="1"/>
</dbReference>
<dbReference type="InterPro" id="IPR042095">
    <property type="entry name" value="SUMF_sf"/>
</dbReference>
<evidence type="ECO:0000313" key="3">
    <source>
        <dbReference type="EMBL" id="VAX31293.1"/>
    </source>
</evidence>
<dbReference type="PANTHER" id="PTHR23150">
    <property type="entry name" value="SULFATASE MODIFYING FACTOR 1, 2"/>
    <property type="match status" value="1"/>
</dbReference>
<accession>A0A3B1D3B8</accession>
<proteinExistence type="predicted"/>
<dbReference type="Gene3D" id="3.90.1580.10">
    <property type="entry name" value="paralog of FGE (formylglycine-generating enzyme)"/>
    <property type="match status" value="1"/>
</dbReference>
<dbReference type="InterPro" id="IPR051043">
    <property type="entry name" value="Sulfatase_Mod_Factor_Kinase"/>
</dbReference>
<gene>
    <name evidence="3" type="ORF">MNBD_NITROSPINAE05-160</name>
</gene>
<feature type="compositionally biased region" description="Basic and acidic residues" evidence="1">
    <location>
        <begin position="95"/>
        <end position="107"/>
    </location>
</feature>
<dbReference type="Pfam" id="PF03781">
    <property type="entry name" value="FGE-sulfatase"/>
    <property type="match status" value="1"/>
</dbReference>
<evidence type="ECO:0000256" key="1">
    <source>
        <dbReference type="SAM" id="MobiDB-lite"/>
    </source>
</evidence>
<dbReference type="SUPFAM" id="SSF56436">
    <property type="entry name" value="C-type lectin-like"/>
    <property type="match status" value="1"/>
</dbReference>
<evidence type="ECO:0000259" key="2">
    <source>
        <dbReference type="Pfam" id="PF03781"/>
    </source>
</evidence>
<dbReference type="InterPro" id="IPR016187">
    <property type="entry name" value="CTDL_fold"/>
</dbReference>
<dbReference type="AlphaFoldDB" id="A0A3B1D3B8"/>
<organism evidence="3">
    <name type="scientific">hydrothermal vent metagenome</name>
    <dbReference type="NCBI Taxonomy" id="652676"/>
    <lineage>
        <taxon>unclassified sequences</taxon>
        <taxon>metagenomes</taxon>
        <taxon>ecological metagenomes</taxon>
    </lineage>
</organism>
<reference evidence="3" key="1">
    <citation type="submission" date="2018-06" db="EMBL/GenBank/DDBJ databases">
        <authorList>
            <person name="Zhirakovskaya E."/>
        </authorList>
    </citation>
    <scope>NUCLEOTIDE SEQUENCE</scope>
</reference>